<dbReference type="HOGENOM" id="CLU_213287_1_0_9"/>
<reference evidence="2 3" key="1">
    <citation type="submission" date="2009-04" db="EMBL/GenBank/DDBJ databases">
        <authorList>
            <person name="Qin X."/>
            <person name="Bachman B."/>
            <person name="Battles P."/>
            <person name="Bell A."/>
            <person name="Bess C."/>
            <person name="Bickham C."/>
            <person name="Chaboub L."/>
            <person name="Chen D."/>
            <person name="Coyle M."/>
            <person name="Deiros D.R."/>
            <person name="Dinh H."/>
            <person name="Forbes L."/>
            <person name="Fowler G."/>
            <person name="Francisco L."/>
            <person name="Fu Q."/>
            <person name="Gubbala S."/>
            <person name="Hale W."/>
            <person name="Han Y."/>
            <person name="Hemphill L."/>
            <person name="Highlander S.K."/>
            <person name="Hirani K."/>
            <person name="Hogues M."/>
            <person name="Jackson L."/>
            <person name="Jakkamsetti A."/>
            <person name="Javaid M."/>
            <person name="Jiang H."/>
            <person name="Korchina V."/>
            <person name="Kovar C."/>
            <person name="Lara F."/>
            <person name="Lee S."/>
            <person name="Mata R."/>
            <person name="Mathew T."/>
            <person name="Moen C."/>
            <person name="Morales K."/>
            <person name="Munidasa M."/>
            <person name="Nazareth L."/>
            <person name="Ngo R."/>
            <person name="Nguyen L."/>
            <person name="Okwuonu G."/>
            <person name="Ongeri F."/>
            <person name="Patil S."/>
            <person name="Petrosino J."/>
            <person name="Pham C."/>
            <person name="Pham P."/>
            <person name="Pu L.-L."/>
            <person name="Puazo M."/>
            <person name="Raj R."/>
            <person name="Reid J."/>
            <person name="Rouhana J."/>
            <person name="Saada N."/>
            <person name="Shang Y."/>
            <person name="Simmons D."/>
            <person name="Thornton R."/>
            <person name="Warren J."/>
            <person name="Weissenberger G."/>
            <person name="Zhang J."/>
            <person name="Zhang L."/>
            <person name="Zhou C."/>
            <person name="Zhu D."/>
            <person name="Muzny D."/>
            <person name="Worley K."/>
            <person name="Gibbs R."/>
        </authorList>
    </citation>
    <scope>NUCLEOTIDE SEQUENCE [LARGE SCALE GENOMIC DNA]</scope>
    <source>
        <strain evidence="2 3">ATCC 43531</strain>
    </source>
</reference>
<proteinExistence type="predicted"/>
<sequence length="49" mass="5768">MRRLIGYWRTLQQYAASPKGQHDLRDYLYAGVIFLLLCTVLLLLLCIVR</sequence>
<keyword evidence="3" id="KW-1185">Reference proteome</keyword>
<dbReference type="RefSeq" id="WP_006691317.1">
    <property type="nucleotide sequence ID" value="NZ_GG694010.1"/>
</dbReference>
<evidence type="ECO:0000313" key="2">
    <source>
        <dbReference type="EMBL" id="EEQ49494.1"/>
    </source>
</evidence>
<dbReference type="EMBL" id="ACLA01000002">
    <property type="protein sequence ID" value="EEQ49494.1"/>
    <property type="molecule type" value="Genomic_DNA"/>
</dbReference>
<keyword evidence="1" id="KW-1133">Transmembrane helix</keyword>
<accession>C4V0X1</accession>
<keyword evidence="1" id="KW-0812">Transmembrane</keyword>
<gene>
    <name evidence="2" type="ORF">HMPREF0908_0076</name>
</gene>
<organism evidence="2 3">
    <name type="scientific">Selenomonas flueggei ATCC 43531</name>
    <dbReference type="NCBI Taxonomy" id="638302"/>
    <lineage>
        <taxon>Bacteria</taxon>
        <taxon>Bacillati</taxon>
        <taxon>Bacillota</taxon>
        <taxon>Negativicutes</taxon>
        <taxon>Selenomonadales</taxon>
        <taxon>Selenomonadaceae</taxon>
        <taxon>Selenomonas</taxon>
    </lineage>
</organism>
<name>C4V0X1_9FIRM</name>
<evidence type="ECO:0000313" key="3">
    <source>
        <dbReference type="Proteomes" id="UP000005309"/>
    </source>
</evidence>
<dbReference type="Proteomes" id="UP000005309">
    <property type="component" value="Unassembled WGS sequence"/>
</dbReference>
<protein>
    <submittedName>
        <fullName evidence="2">Uncharacterized protein</fullName>
    </submittedName>
</protein>
<comment type="caution">
    <text evidence="2">The sequence shown here is derived from an EMBL/GenBank/DDBJ whole genome shotgun (WGS) entry which is preliminary data.</text>
</comment>
<evidence type="ECO:0000256" key="1">
    <source>
        <dbReference type="SAM" id="Phobius"/>
    </source>
</evidence>
<keyword evidence="1" id="KW-0472">Membrane</keyword>
<dbReference type="AlphaFoldDB" id="C4V0X1"/>
<feature type="transmembrane region" description="Helical" evidence="1">
    <location>
        <begin position="27"/>
        <end position="48"/>
    </location>
</feature>